<dbReference type="Pfam" id="PF00370">
    <property type="entry name" value="FGGY_N"/>
    <property type="match status" value="1"/>
</dbReference>
<keyword evidence="3" id="KW-0418">Kinase</keyword>
<dbReference type="PANTHER" id="PTHR10196">
    <property type="entry name" value="SUGAR KINASE"/>
    <property type="match status" value="1"/>
</dbReference>
<organism evidence="5 6">
    <name type="scientific">Jiulongibacter sediminis</name>
    <dbReference type="NCBI Taxonomy" id="1605367"/>
    <lineage>
        <taxon>Bacteria</taxon>
        <taxon>Pseudomonadati</taxon>
        <taxon>Bacteroidota</taxon>
        <taxon>Cytophagia</taxon>
        <taxon>Cytophagales</taxon>
        <taxon>Leadbetterellaceae</taxon>
        <taxon>Jiulongibacter</taxon>
    </lineage>
</organism>
<comment type="caution">
    <text evidence="5">The sequence shown here is derived from an EMBL/GenBank/DDBJ whole genome shotgun (WGS) entry which is preliminary data.</text>
</comment>
<dbReference type="CDD" id="cd07772">
    <property type="entry name" value="ASKHA_NBD_FGGY_NaCK-like"/>
    <property type="match status" value="1"/>
</dbReference>
<evidence type="ECO:0000259" key="4">
    <source>
        <dbReference type="Pfam" id="PF00370"/>
    </source>
</evidence>
<dbReference type="InterPro" id="IPR043129">
    <property type="entry name" value="ATPase_NBD"/>
</dbReference>
<comment type="similarity">
    <text evidence="1">Belongs to the FGGY kinase family.</text>
</comment>
<dbReference type="Gene3D" id="3.30.420.40">
    <property type="match status" value="2"/>
</dbReference>
<keyword evidence="6" id="KW-1185">Reference proteome</keyword>
<dbReference type="EMBL" id="LGTQ01000005">
    <property type="protein sequence ID" value="KPM49452.1"/>
    <property type="molecule type" value="Genomic_DNA"/>
</dbReference>
<gene>
    <name evidence="5" type="ORF">AFM12_02235</name>
</gene>
<accession>A0A0N8HA83</accession>
<dbReference type="AlphaFoldDB" id="A0A0N8HA83"/>
<dbReference type="SUPFAM" id="SSF53067">
    <property type="entry name" value="Actin-like ATPase domain"/>
    <property type="match status" value="2"/>
</dbReference>
<dbReference type="Proteomes" id="UP000050454">
    <property type="component" value="Unassembled WGS sequence"/>
</dbReference>
<evidence type="ECO:0000256" key="3">
    <source>
        <dbReference type="ARBA" id="ARBA00022777"/>
    </source>
</evidence>
<reference evidence="5 6" key="1">
    <citation type="submission" date="2015-07" db="EMBL/GenBank/DDBJ databases">
        <title>The draft genome sequence of Leadbetterella sp. JN14-9.</title>
        <authorList>
            <person name="Liu Y."/>
            <person name="Du J."/>
            <person name="Shao Z."/>
        </authorList>
    </citation>
    <scope>NUCLEOTIDE SEQUENCE [LARGE SCALE GENOMIC DNA]</scope>
    <source>
        <strain evidence="5 6">JN14-9</strain>
    </source>
</reference>
<dbReference type="GO" id="GO:0005829">
    <property type="term" value="C:cytosol"/>
    <property type="evidence" value="ECO:0007669"/>
    <property type="project" value="TreeGrafter"/>
</dbReference>
<dbReference type="GO" id="GO:0004856">
    <property type="term" value="F:D-xylulokinase activity"/>
    <property type="evidence" value="ECO:0007669"/>
    <property type="project" value="TreeGrafter"/>
</dbReference>
<dbReference type="InterPro" id="IPR018484">
    <property type="entry name" value="FGGY_N"/>
</dbReference>
<name>A0A0N8HA83_9BACT</name>
<dbReference type="PATRIC" id="fig|1605367.3.peg.1790"/>
<sequence length="427" mass="48607">MKTIAIFDIGKTNKKLLLFNEQYEVVYQYSEELAETVDEDGFPCEDLAALKAFLRTSFEKVQKDSSFEIQAVNFSGYGASFIYLDENGAELGPLYNYLKPFSEDLRARLIQKYGLEEGLSAETASPFLGNLNSGLQPYRLKYEKTDFFLKIKNALHFPQYLAYTFGAEPVTELTSIGCHTRLWDFKKNQYHKWVQKEGLADLFPPIQSSDTVFEKNGLLVGVGLHDSSSALIPYLKSFSEPFILISTGTWSICLNPFNSSPLTEEQLQQDCLSFISFEGHQVKASRLFAGQMHEDAVNTIAKYFEVKKDFFKSLRPKEIESKRSFEKIELNNFKTPEEAYTAFMEDLIEKQIHALKLILTPEIKQIFIDGGFSKNHFFLKGLKEAFPEIQFYAAELAQASSLGAALAIHDKWNDKTMPTDLISLLKV</sequence>
<evidence type="ECO:0000256" key="2">
    <source>
        <dbReference type="ARBA" id="ARBA00022679"/>
    </source>
</evidence>
<dbReference type="STRING" id="1605367.AFM12_02235"/>
<evidence type="ECO:0000313" key="5">
    <source>
        <dbReference type="EMBL" id="KPM49452.1"/>
    </source>
</evidence>
<evidence type="ECO:0000313" key="6">
    <source>
        <dbReference type="Proteomes" id="UP000050454"/>
    </source>
</evidence>
<dbReference type="OrthoDB" id="9786272at2"/>
<feature type="domain" description="Carbohydrate kinase FGGY N-terminal" evidence="4">
    <location>
        <begin position="5"/>
        <end position="212"/>
    </location>
</feature>
<protein>
    <recommendedName>
        <fullName evidence="4">Carbohydrate kinase FGGY N-terminal domain-containing protein</fullName>
    </recommendedName>
</protein>
<dbReference type="PANTHER" id="PTHR10196:SF57">
    <property type="entry name" value="XYLULOSE KINASE"/>
    <property type="match status" value="1"/>
</dbReference>
<dbReference type="RefSeq" id="WP_055143648.1">
    <property type="nucleotide sequence ID" value="NZ_JXSZ01000005.1"/>
</dbReference>
<dbReference type="GO" id="GO:0005997">
    <property type="term" value="P:xylulose metabolic process"/>
    <property type="evidence" value="ECO:0007669"/>
    <property type="project" value="TreeGrafter"/>
</dbReference>
<proteinExistence type="inferred from homology"/>
<evidence type="ECO:0000256" key="1">
    <source>
        <dbReference type="ARBA" id="ARBA00009156"/>
    </source>
</evidence>
<keyword evidence="2" id="KW-0808">Transferase</keyword>